<keyword evidence="2" id="KW-1185">Reference proteome</keyword>
<evidence type="ECO:0000313" key="1">
    <source>
        <dbReference type="EMBL" id="PZC75609.1"/>
    </source>
</evidence>
<reference evidence="1 2" key="1">
    <citation type="journal article" date="2017" name="BMC Biol.">
        <title>Genomic innovations, transcriptional plasticity and gene loss underlying the evolution and divergence of two highly polyphagous and invasive Helicoverpa pest species.</title>
        <authorList>
            <person name="Pearce S.L."/>
            <person name="Clarke D.F."/>
            <person name="East P.D."/>
            <person name="Elfekih S."/>
            <person name="Gordon K.H."/>
            <person name="Jermiin L.S."/>
            <person name="McGaughran A."/>
            <person name="Oakeshott J.G."/>
            <person name="Papanikolaou A."/>
            <person name="Perera O.P."/>
            <person name="Rane R.V."/>
            <person name="Richards S."/>
            <person name="Tay W.T."/>
            <person name="Walsh T.K."/>
            <person name="Anderson A."/>
            <person name="Anderson C.J."/>
            <person name="Asgari S."/>
            <person name="Board P.G."/>
            <person name="Bretschneider A."/>
            <person name="Campbell P.M."/>
            <person name="Chertemps T."/>
            <person name="Christeller J.T."/>
            <person name="Coppin C.W."/>
            <person name="Downes S.J."/>
            <person name="Duan G."/>
            <person name="Farnsworth C.A."/>
            <person name="Good R.T."/>
            <person name="Han L.B."/>
            <person name="Han Y.C."/>
            <person name="Hatje K."/>
            <person name="Horne I."/>
            <person name="Huang Y.P."/>
            <person name="Hughes D.S."/>
            <person name="Jacquin-Joly E."/>
            <person name="James W."/>
            <person name="Jhangiani S."/>
            <person name="Kollmar M."/>
            <person name="Kuwar S.S."/>
            <person name="Li S."/>
            <person name="Liu N.Y."/>
            <person name="Maibeche M.T."/>
            <person name="Miller J.R."/>
            <person name="Montagne N."/>
            <person name="Perry T."/>
            <person name="Qu J."/>
            <person name="Song S.V."/>
            <person name="Sutton G.G."/>
            <person name="Vogel H."/>
            <person name="Walenz B.P."/>
            <person name="Xu W."/>
            <person name="Zhang H.J."/>
            <person name="Zou Z."/>
            <person name="Batterham P."/>
            <person name="Edwards O.R."/>
            <person name="Feyereisen R."/>
            <person name="Gibbs R.A."/>
            <person name="Heckel D.G."/>
            <person name="McGrath A."/>
            <person name="Robin C."/>
            <person name="Scherer S.E."/>
            <person name="Worley K.C."/>
            <person name="Wu Y.D."/>
        </authorList>
    </citation>
    <scope>NUCLEOTIDE SEQUENCE [LARGE SCALE GENOMIC DNA]</scope>
    <source>
        <strain evidence="1">Harm_GR_Male_#8</strain>
        <tissue evidence="1">Whole organism</tissue>
    </source>
</reference>
<sequence>MPFRAPSSSVVSRSECKEIIKQLESTRDQRAGLYFGRRICIAIQRGNAASLLGTIPADSDVDEFFET</sequence>
<gene>
    <name evidence="1" type="primary">HaOG205925</name>
    <name evidence="1" type="ORF">B5X24_HaOG205925</name>
</gene>
<protein>
    <submittedName>
        <fullName evidence="1">Uncharacterized protein</fullName>
    </submittedName>
</protein>
<name>A0A2W1BKP4_HELAM</name>
<accession>A0A2W1BKP4</accession>
<dbReference type="AlphaFoldDB" id="A0A2W1BKP4"/>
<dbReference type="EMBL" id="KZ149990">
    <property type="protein sequence ID" value="PZC75609.1"/>
    <property type="molecule type" value="Genomic_DNA"/>
</dbReference>
<proteinExistence type="predicted"/>
<dbReference type="Proteomes" id="UP000249218">
    <property type="component" value="Unassembled WGS sequence"/>
</dbReference>
<organism evidence="1 2">
    <name type="scientific">Helicoverpa armigera</name>
    <name type="common">Cotton bollworm</name>
    <name type="synonym">Heliothis armigera</name>
    <dbReference type="NCBI Taxonomy" id="29058"/>
    <lineage>
        <taxon>Eukaryota</taxon>
        <taxon>Metazoa</taxon>
        <taxon>Ecdysozoa</taxon>
        <taxon>Arthropoda</taxon>
        <taxon>Hexapoda</taxon>
        <taxon>Insecta</taxon>
        <taxon>Pterygota</taxon>
        <taxon>Neoptera</taxon>
        <taxon>Endopterygota</taxon>
        <taxon>Lepidoptera</taxon>
        <taxon>Glossata</taxon>
        <taxon>Ditrysia</taxon>
        <taxon>Noctuoidea</taxon>
        <taxon>Noctuidae</taxon>
        <taxon>Heliothinae</taxon>
        <taxon>Helicoverpa</taxon>
    </lineage>
</organism>
<evidence type="ECO:0000313" key="2">
    <source>
        <dbReference type="Proteomes" id="UP000249218"/>
    </source>
</evidence>